<organism evidence="1 2">
    <name type="scientific">Antarcticirhabdus aurantiaca</name>
    <dbReference type="NCBI Taxonomy" id="2606717"/>
    <lineage>
        <taxon>Bacteria</taxon>
        <taxon>Pseudomonadati</taxon>
        <taxon>Pseudomonadota</taxon>
        <taxon>Alphaproteobacteria</taxon>
        <taxon>Hyphomicrobiales</taxon>
        <taxon>Aurantimonadaceae</taxon>
        <taxon>Antarcticirhabdus</taxon>
    </lineage>
</organism>
<keyword evidence="2" id="KW-1185">Reference proteome</keyword>
<dbReference type="EMBL" id="CP113520">
    <property type="protein sequence ID" value="WAJ31584.1"/>
    <property type="molecule type" value="Genomic_DNA"/>
</dbReference>
<dbReference type="Proteomes" id="UP001163223">
    <property type="component" value="Chromosome"/>
</dbReference>
<accession>A0ACD4NY04</accession>
<evidence type="ECO:0000313" key="1">
    <source>
        <dbReference type="EMBL" id="WAJ31584.1"/>
    </source>
</evidence>
<gene>
    <name evidence="1" type="primary">coxB</name>
    <name evidence="1" type="ORF">OXU80_24770</name>
</gene>
<sequence>MASGVSGCAGNLSALDPAGPNAASTALLWWVMLAGSSAIFLFVSALLALALLKPGLGANVPPKRWLVWGGLAFPGVVLSALLVFALATGERLLPHPGTQAYTVEALPEQWLWRFRYPGGGESVGTLHIPAGQPVDVRVIGTDVIHSFWVPRLGGKIDAIPGHVNTIRLTADRPGSYGGVCSEFCGTGHTGMIFTALAHEAEGFEAALAAVLSGEAPR</sequence>
<reference evidence="1" key="1">
    <citation type="submission" date="2022-11" db="EMBL/GenBank/DDBJ databases">
        <title>beta-Carotene-producing bacterium, Jeongeuplla avenae sp. nov., alleviates the salt stress of Arabidopsis seedlings.</title>
        <authorList>
            <person name="Jiang L."/>
            <person name="Lee J."/>
        </authorList>
    </citation>
    <scope>NUCLEOTIDE SEQUENCE</scope>
    <source>
        <strain evidence="1">DY_R2A_6</strain>
    </source>
</reference>
<protein>
    <submittedName>
        <fullName evidence="1">Cytochrome c oxidase subunit II</fullName>
    </submittedName>
</protein>
<evidence type="ECO:0000313" key="2">
    <source>
        <dbReference type="Proteomes" id="UP001163223"/>
    </source>
</evidence>
<name>A0ACD4NY04_9HYPH</name>
<proteinExistence type="predicted"/>